<dbReference type="STRING" id="1236973.JCM9157_4237"/>
<dbReference type="InterPro" id="IPR000160">
    <property type="entry name" value="GGDEF_dom"/>
</dbReference>
<dbReference type="InterPro" id="IPR001633">
    <property type="entry name" value="EAL_dom"/>
</dbReference>
<comment type="caution">
    <text evidence="3">The sequence shown here is derived from an EMBL/GenBank/DDBJ whole genome shotgun (WGS) entry which is preliminary data.</text>
</comment>
<dbReference type="CDD" id="cd01948">
    <property type="entry name" value="EAL"/>
    <property type="match status" value="1"/>
</dbReference>
<dbReference type="SUPFAM" id="SSF141868">
    <property type="entry name" value="EAL domain-like"/>
    <property type="match status" value="1"/>
</dbReference>
<feature type="domain" description="EAL" evidence="1">
    <location>
        <begin position="353"/>
        <end position="605"/>
    </location>
</feature>
<dbReference type="PROSITE" id="PS50883">
    <property type="entry name" value="EAL"/>
    <property type="match status" value="1"/>
</dbReference>
<dbReference type="SMART" id="SM00065">
    <property type="entry name" value="GAF"/>
    <property type="match status" value="1"/>
</dbReference>
<accession>W4QY40</accession>
<organism evidence="3 4">
    <name type="scientific">Halalkalibacter akibai (strain ATCC 43226 / DSM 21942 / CIP 109018 / JCM 9157 / 1139)</name>
    <name type="common">Bacillus akibai</name>
    <dbReference type="NCBI Taxonomy" id="1236973"/>
    <lineage>
        <taxon>Bacteria</taxon>
        <taxon>Bacillati</taxon>
        <taxon>Bacillota</taxon>
        <taxon>Bacilli</taxon>
        <taxon>Bacillales</taxon>
        <taxon>Bacillaceae</taxon>
        <taxon>Halalkalibacter</taxon>
    </lineage>
</organism>
<keyword evidence="4" id="KW-1185">Reference proteome</keyword>
<dbReference type="CDD" id="cd01949">
    <property type="entry name" value="GGDEF"/>
    <property type="match status" value="1"/>
</dbReference>
<sequence>MSVIAKQNDEIKRWQDKIVGLIAANKPLSDILEEIVVIVETYMPDTICSILLYNKLENKLERATALNLPKEYLLAIDGIKPGPDQGCCGTAVFRKQTVIVTDIENDPLWTSYAPLALKHGLRSCWSVPIFSPNQDVVGTFAIYYTEKRQPTAEEVNELSSYVQLSGIAIDYKRSEAEINKIRYFDPLTGLANSNLFRNDVEQAIKEAEESKSSFAVMFIDMNRFNVINNLGGYEVGDYVLKDVTSRILNCIDEQAILSRWNSDKFICLIPHTTKEKTEIVTNKITEELSRPFKSDHHEFILTTSMGICFYPEDGNEVHQLIKNSEAAMNQAKRQGMNESYYYTTEIDGALTNRVVMETELRLALQSDQFMLHYQPQVNLKTKKIVGVEALIRWNHPTMGNIPPSNFIPIAEETGLIIPIGEWVLRKACEQLKQLEIEGCAPLRLSVNLSSIQLRQSDLVDKVKKILEDTQFNPENLVLEITESTLVNQLQLTISQLSELQSLGIQIALDDFGTLYSSLNYLKSFPLNILKIDRSFVHSVATDTKDTEIVNTIIRLGKTLDLKVLAEGIETKEQAEKLLEQQCDEGQGYLFNKPLELKWIRELLEP</sequence>
<dbReference type="PROSITE" id="PS50887">
    <property type="entry name" value="GGDEF"/>
    <property type="match status" value="1"/>
</dbReference>
<dbReference type="InterPro" id="IPR003018">
    <property type="entry name" value="GAF"/>
</dbReference>
<dbReference type="Pfam" id="PF00990">
    <property type="entry name" value="GGDEF"/>
    <property type="match status" value="1"/>
</dbReference>
<gene>
    <name evidence="3" type="ORF">JCM9157_4237</name>
</gene>
<dbReference type="EMBL" id="BAUV01000049">
    <property type="protein sequence ID" value="GAE36996.1"/>
    <property type="molecule type" value="Genomic_DNA"/>
</dbReference>
<dbReference type="InterPro" id="IPR029016">
    <property type="entry name" value="GAF-like_dom_sf"/>
</dbReference>
<dbReference type="AlphaFoldDB" id="W4QY40"/>
<dbReference type="InterPro" id="IPR035919">
    <property type="entry name" value="EAL_sf"/>
</dbReference>
<dbReference type="Proteomes" id="UP000018896">
    <property type="component" value="Unassembled WGS sequence"/>
</dbReference>
<dbReference type="FunFam" id="3.20.20.450:FF:000001">
    <property type="entry name" value="Cyclic di-GMP phosphodiesterase yahA"/>
    <property type="match status" value="1"/>
</dbReference>
<dbReference type="SUPFAM" id="SSF55781">
    <property type="entry name" value="GAF domain-like"/>
    <property type="match status" value="1"/>
</dbReference>
<dbReference type="Gene3D" id="3.30.450.40">
    <property type="match status" value="1"/>
</dbReference>
<evidence type="ECO:0000313" key="4">
    <source>
        <dbReference type="Proteomes" id="UP000018896"/>
    </source>
</evidence>
<dbReference type="NCBIfam" id="TIGR00254">
    <property type="entry name" value="GGDEF"/>
    <property type="match status" value="1"/>
</dbReference>
<dbReference type="SMART" id="SM00052">
    <property type="entry name" value="EAL"/>
    <property type="match status" value="1"/>
</dbReference>
<dbReference type="eggNOG" id="COG5001">
    <property type="taxonomic scope" value="Bacteria"/>
</dbReference>
<dbReference type="SUPFAM" id="SSF55073">
    <property type="entry name" value="Nucleotide cyclase"/>
    <property type="match status" value="1"/>
</dbReference>
<dbReference type="InterPro" id="IPR050706">
    <property type="entry name" value="Cyclic-di-GMP_PDE-like"/>
</dbReference>
<dbReference type="Pfam" id="PF00563">
    <property type="entry name" value="EAL"/>
    <property type="match status" value="1"/>
</dbReference>
<protein>
    <submittedName>
        <fullName evidence="3">Diguanylate cyclase/phosphodiesterase</fullName>
    </submittedName>
</protein>
<dbReference type="PANTHER" id="PTHR33121">
    <property type="entry name" value="CYCLIC DI-GMP PHOSPHODIESTERASE PDEF"/>
    <property type="match status" value="1"/>
</dbReference>
<dbReference type="InterPro" id="IPR043128">
    <property type="entry name" value="Rev_trsase/Diguanyl_cyclase"/>
</dbReference>
<dbReference type="Gene3D" id="3.30.70.270">
    <property type="match status" value="1"/>
</dbReference>
<proteinExistence type="predicted"/>
<reference evidence="3 4" key="1">
    <citation type="journal article" date="2014" name="Genome Announc.">
        <title>Draft Genome Sequences of Three Alkaliphilic Bacillus Strains, Bacillus wakoensis JCM 9140T, Bacillus akibai JCM 9157T, and Bacillus hemicellulosilyticus JCM 9152T.</title>
        <authorList>
            <person name="Yuki M."/>
            <person name="Oshima K."/>
            <person name="Suda W."/>
            <person name="Oshida Y."/>
            <person name="Kitamura K."/>
            <person name="Iida T."/>
            <person name="Hattori M."/>
            <person name="Ohkuma M."/>
        </authorList>
    </citation>
    <scope>NUCLEOTIDE SEQUENCE [LARGE SCALE GENOMIC DNA]</scope>
    <source>
        <strain evidence="3 4">JCM 9157</strain>
    </source>
</reference>
<name>W4QY40_HALA3</name>
<dbReference type="Pfam" id="PF13185">
    <property type="entry name" value="GAF_2"/>
    <property type="match status" value="1"/>
</dbReference>
<evidence type="ECO:0000259" key="2">
    <source>
        <dbReference type="PROSITE" id="PS50887"/>
    </source>
</evidence>
<evidence type="ECO:0000313" key="3">
    <source>
        <dbReference type="EMBL" id="GAE36996.1"/>
    </source>
</evidence>
<dbReference type="SMART" id="SM00267">
    <property type="entry name" value="GGDEF"/>
    <property type="match status" value="1"/>
</dbReference>
<feature type="domain" description="GGDEF" evidence="2">
    <location>
        <begin position="212"/>
        <end position="344"/>
    </location>
</feature>
<dbReference type="GO" id="GO:0071111">
    <property type="term" value="F:cyclic-guanylate-specific phosphodiesterase activity"/>
    <property type="evidence" value="ECO:0007669"/>
    <property type="project" value="InterPro"/>
</dbReference>
<evidence type="ECO:0000259" key="1">
    <source>
        <dbReference type="PROSITE" id="PS50883"/>
    </source>
</evidence>
<dbReference type="InterPro" id="IPR029787">
    <property type="entry name" value="Nucleotide_cyclase"/>
</dbReference>
<dbReference type="Gene3D" id="3.20.20.450">
    <property type="entry name" value="EAL domain"/>
    <property type="match status" value="1"/>
</dbReference>
<dbReference type="PANTHER" id="PTHR33121:SF70">
    <property type="entry name" value="SIGNALING PROTEIN YKOW"/>
    <property type="match status" value="1"/>
</dbReference>